<reference evidence="2" key="1">
    <citation type="submission" date="2020-05" db="EMBL/GenBank/DDBJ databases">
        <title>Phylogenomic resolution of chytrid fungi.</title>
        <authorList>
            <person name="Stajich J.E."/>
            <person name="Amses K."/>
            <person name="Simmons R."/>
            <person name="Seto K."/>
            <person name="Myers J."/>
            <person name="Bonds A."/>
            <person name="Quandt C.A."/>
            <person name="Barry K."/>
            <person name="Liu P."/>
            <person name="Grigoriev I."/>
            <person name="Longcore J.E."/>
            <person name="James T.Y."/>
        </authorList>
    </citation>
    <scope>NUCLEOTIDE SEQUENCE</scope>
    <source>
        <strain evidence="2">JEL0318</strain>
    </source>
</reference>
<dbReference type="EMBL" id="JADGJD010000279">
    <property type="protein sequence ID" value="KAJ3052628.1"/>
    <property type="molecule type" value="Genomic_DNA"/>
</dbReference>
<organism evidence="2 3">
    <name type="scientific">Rhizophlyctis rosea</name>
    <dbReference type="NCBI Taxonomy" id="64517"/>
    <lineage>
        <taxon>Eukaryota</taxon>
        <taxon>Fungi</taxon>
        <taxon>Fungi incertae sedis</taxon>
        <taxon>Chytridiomycota</taxon>
        <taxon>Chytridiomycota incertae sedis</taxon>
        <taxon>Chytridiomycetes</taxon>
        <taxon>Rhizophlyctidales</taxon>
        <taxon>Rhizophlyctidaceae</taxon>
        <taxon>Rhizophlyctis</taxon>
    </lineage>
</organism>
<name>A0AAD5SCY8_9FUNG</name>
<protein>
    <submittedName>
        <fullName evidence="2">Uncharacterized protein</fullName>
    </submittedName>
</protein>
<gene>
    <name evidence="2" type="ORF">HK097_005939</name>
</gene>
<sequence length="90" mass="10095">MRRSNEYRGPVVINVRNSSDSESTPLLYRSENRFKMLEVEMLLGILLLLEMIASAIKLFVTSSGDNKAGECAFLAASLVIADEQFQILLR</sequence>
<keyword evidence="1" id="KW-0812">Transmembrane</keyword>
<evidence type="ECO:0000313" key="3">
    <source>
        <dbReference type="Proteomes" id="UP001212841"/>
    </source>
</evidence>
<dbReference type="AlphaFoldDB" id="A0AAD5SCY8"/>
<feature type="transmembrane region" description="Helical" evidence="1">
    <location>
        <begin position="39"/>
        <end position="60"/>
    </location>
</feature>
<dbReference type="Proteomes" id="UP001212841">
    <property type="component" value="Unassembled WGS sequence"/>
</dbReference>
<proteinExistence type="predicted"/>
<keyword evidence="1" id="KW-1133">Transmembrane helix</keyword>
<accession>A0AAD5SCY8</accession>
<comment type="caution">
    <text evidence="2">The sequence shown here is derived from an EMBL/GenBank/DDBJ whole genome shotgun (WGS) entry which is preliminary data.</text>
</comment>
<evidence type="ECO:0000313" key="2">
    <source>
        <dbReference type="EMBL" id="KAJ3052628.1"/>
    </source>
</evidence>
<evidence type="ECO:0000256" key="1">
    <source>
        <dbReference type="SAM" id="Phobius"/>
    </source>
</evidence>
<keyword evidence="1" id="KW-0472">Membrane</keyword>
<keyword evidence="3" id="KW-1185">Reference proteome</keyword>